<dbReference type="InterPro" id="IPR037136">
    <property type="entry name" value="RNA3'_phos_cyclase_dom_sf"/>
</dbReference>
<dbReference type="GO" id="GO:0003963">
    <property type="term" value="F:RNA-3'-phosphate cyclase activity"/>
    <property type="evidence" value="ECO:0007669"/>
    <property type="project" value="UniProtKB-EC"/>
</dbReference>
<feature type="domain" description="RNA 3'-terminal phosphate cyclase insert" evidence="9">
    <location>
        <begin position="206"/>
        <end position="311"/>
    </location>
</feature>
<evidence type="ECO:0000256" key="1">
    <source>
        <dbReference type="ARBA" id="ARBA00009206"/>
    </source>
</evidence>
<feature type="binding site" evidence="7">
    <location>
        <begin position="320"/>
        <end position="324"/>
    </location>
    <ligand>
        <name>ATP</name>
        <dbReference type="ChEBI" id="CHEBI:30616"/>
    </ligand>
</feature>
<evidence type="ECO:0000256" key="3">
    <source>
        <dbReference type="ARBA" id="ARBA00022598"/>
    </source>
</evidence>
<proteinExistence type="inferred from homology"/>
<evidence type="ECO:0000256" key="2">
    <source>
        <dbReference type="ARBA" id="ARBA00012725"/>
    </source>
</evidence>
<comment type="caution">
    <text evidence="10">The sequence shown here is derived from an EMBL/GenBank/DDBJ whole genome shotgun (WGS) entry which is preliminary data.</text>
</comment>
<dbReference type="NCBIfam" id="TIGR03399">
    <property type="entry name" value="RNA_3prim_cycl"/>
    <property type="match status" value="1"/>
</dbReference>
<evidence type="ECO:0000259" key="9">
    <source>
        <dbReference type="Pfam" id="PF05189"/>
    </source>
</evidence>
<dbReference type="InterPro" id="IPR017770">
    <property type="entry name" value="RNA3'_term_phos_cyc_type_1"/>
</dbReference>
<dbReference type="InterPro" id="IPR023797">
    <property type="entry name" value="RNA3'_phos_cyclase_dom"/>
</dbReference>
<evidence type="ECO:0000256" key="7">
    <source>
        <dbReference type="PIRSR" id="PIRSR005378-2"/>
    </source>
</evidence>
<dbReference type="EMBL" id="CAJVPL010002968">
    <property type="protein sequence ID" value="CAG8623461.1"/>
    <property type="molecule type" value="Genomic_DNA"/>
</dbReference>
<dbReference type="GO" id="GO:0005634">
    <property type="term" value="C:nucleus"/>
    <property type="evidence" value="ECO:0007669"/>
    <property type="project" value="TreeGrafter"/>
</dbReference>
<sequence>MTDSLTRDMLTIDGSLLEGGGQVLRNVVAFSCILKKSLKIENIRAGRDKPVSSGLRPQHATGLRLVRDIYQAKLNGDKVGSKAIVFEPNNVTEATTFLADTKTAGSVTLMIQISLPPLLFSASPPKSIFSPPPSAVNVILKGGTSSKAAPPIDFVIEVFKPIVERHFGLNFDVNIIGRGYYPKGGGEVILRVQPLVGKALTPITLLERGHIVSIKGRATVANSGNQVTQKMIKSATRVLNEASLKGEDNITQINPQIEVNHEKISTGKGFEIVLWAETSTGCILAGSGVFDRDLSPEQLGENAAKELVSNLNQGGCVDEFLQDQLIIFMALAKGKSQLLMGKPTLHTRTAIHYAQVMTGVRFEVSELGNNNEVVSSNIVEEGQEDSHGLYLIECEGIGLVAGQKINEG</sequence>
<dbReference type="EC" id="6.5.1.4" evidence="2"/>
<keyword evidence="4 7" id="KW-0547">Nucleotide-binding</keyword>
<evidence type="ECO:0000259" key="8">
    <source>
        <dbReference type="Pfam" id="PF01137"/>
    </source>
</evidence>
<feature type="domain" description="RNA 3'-terminal phosphate cyclase" evidence="8">
    <location>
        <begin position="17"/>
        <end position="364"/>
    </location>
</feature>
<dbReference type="PROSITE" id="PS01287">
    <property type="entry name" value="RTC"/>
    <property type="match status" value="1"/>
</dbReference>
<evidence type="ECO:0000256" key="6">
    <source>
        <dbReference type="PIRSR" id="PIRSR005378-1"/>
    </source>
</evidence>
<dbReference type="PANTHER" id="PTHR11096">
    <property type="entry name" value="RNA 3' TERMINAL PHOSPHATE CYCLASE"/>
    <property type="match status" value="1"/>
</dbReference>
<dbReference type="InterPro" id="IPR020719">
    <property type="entry name" value="RNA3'_term_phos_cycl-like_CS"/>
</dbReference>
<keyword evidence="3" id="KW-0436">Ligase</keyword>
<dbReference type="AlphaFoldDB" id="A0A9N9GPB0"/>
<name>A0A9N9GPB0_9GLOM</name>
<dbReference type="Gene3D" id="3.30.360.20">
    <property type="entry name" value="RNA 3'-terminal phosphate cyclase, insert domain"/>
    <property type="match status" value="1"/>
</dbReference>
<feature type="binding site" evidence="7">
    <location>
        <position position="112"/>
    </location>
    <ligand>
        <name>ATP</name>
        <dbReference type="ChEBI" id="CHEBI:30616"/>
    </ligand>
</feature>
<dbReference type="PIRSF" id="PIRSF005378">
    <property type="entry name" value="RNA3'_term_phos_cycl_euk"/>
    <property type="match status" value="1"/>
</dbReference>
<reference evidence="10" key="1">
    <citation type="submission" date="2021-06" db="EMBL/GenBank/DDBJ databases">
        <authorList>
            <person name="Kallberg Y."/>
            <person name="Tangrot J."/>
            <person name="Rosling A."/>
        </authorList>
    </citation>
    <scope>NUCLEOTIDE SEQUENCE</scope>
    <source>
        <strain evidence="10">MT106</strain>
    </source>
</reference>
<dbReference type="Pfam" id="PF01137">
    <property type="entry name" value="RTC"/>
    <property type="match status" value="1"/>
</dbReference>
<dbReference type="InterPro" id="IPR013791">
    <property type="entry name" value="RNA3'-term_phos_cycl_insert"/>
</dbReference>
<keyword evidence="7" id="KW-0067">ATP-binding</keyword>
<comment type="catalytic activity">
    <reaction evidence="5">
        <text>a 3'-end 3'-phospho-ribonucleotide-RNA + ATP = a 3'-end 2',3'-cyclophospho-ribonucleotide-RNA + AMP + diphosphate</text>
        <dbReference type="Rhea" id="RHEA:23976"/>
        <dbReference type="Rhea" id="RHEA-COMP:10463"/>
        <dbReference type="Rhea" id="RHEA-COMP:10464"/>
        <dbReference type="ChEBI" id="CHEBI:30616"/>
        <dbReference type="ChEBI" id="CHEBI:33019"/>
        <dbReference type="ChEBI" id="CHEBI:83062"/>
        <dbReference type="ChEBI" id="CHEBI:83064"/>
        <dbReference type="ChEBI" id="CHEBI:456215"/>
        <dbReference type="EC" id="6.5.1.4"/>
    </reaction>
</comment>
<dbReference type="Gene3D" id="3.65.10.20">
    <property type="entry name" value="RNA 3'-terminal phosphate cyclase domain"/>
    <property type="match status" value="1"/>
</dbReference>
<gene>
    <name evidence="10" type="ORF">AGERDE_LOCUS10170</name>
</gene>
<dbReference type="InterPro" id="IPR013792">
    <property type="entry name" value="RNA3'P_cycl/enolpyr_Trfase_a/b"/>
</dbReference>
<evidence type="ECO:0000256" key="4">
    <source>
        <dbReference type="ARBA" id="ARBA00022741"/>
    </source>
</evidence>
<protein>
    <recommendedName>
        <fullName evidence="2">RNA 3'-terminal-phosphate cyclase (ATP)</fullName>
        <ecNumber evidence="2">6.5.1.4</ecNumber>
    </recommendedName>
</protein>
<comment type="similarity">
    <text evidence="1">Belongs to the RNA 3'-terminal cyclase family. Type 1 subfamily.</text>
</comment>
<dbReference type="InterPro" id="IPR000228">
    <property type="entry name" value="RNA3'_term_phos_cyc"/>
</dbReference>
<feature type="active site" description="Tele-AMP-histidine intermediate" evidence="6">
    <location>
        <position position="346"/>
    </location>
</feature>
<evidence type="ECO:0000313" key="11">
    <source>
        <dbReference type="Proteomes" id="UP000789831"/>
    </source>
</evidence>
<dbReference type="SUPFAM" id="SSF52913">
    <property type="entry name" value="RNA 3'-terminal phosphate cyclase, RPTC, insert domain"/>
    <property type="match status" value="1"/>
</dbReference>
<dbReference type="PANTHER" id="PTHR11096:SF0">
    <property type="entry name" value="RNA 3'-TERMINAL PHOSPHATE CYCLASE"/>
    <property type="match status" value="1"/>
</dbReference>
<accession>A0A9N9GPB0</accession>
<dbReference type="InterPro" id="IPR036553">
    <property type="entry name" value="RPTC_insert"/>
</dbReference>
<evidence type="ECO:0000313" key="10">
    <source>
        <dbReference type="EMBL" id="CAG8623461.1"/>
    </source>
</evidence>
<dbReference type="GO" id="GO:0006396">
    <property type="term" value="P:RNA processing"/>
    <property type="evidence" value="ECO:0007669"/>
    <property type="project" value="InterPro"/>
</dbReference>
<organism evidence="10 11">
    <name type="scientific">Ambispora gerdemannii</name>
    <dbReference type="NCBI Taxonomy" id="144530"/>
    <lineage>
        <taxon>Eukaryota</taxon>
        <taxon>Fungi</taxon>
        <taxon>Fungi incertae sedis</taxon>
        <taxon>Mucoromycota</taxon>
        <taxon>Glomeromycotina</taxon>
        <taxon>Glomeromycetes</taxon>
        <taxon>Archaeosporales</taxon>
        <taxon>Ambisporaceae</taxon>
        <taxon>Ambispora</taxon>
    </lineage>
</organism>
<dbReference type="SUPFAM" id="SSF55205">
    <property type="entry name" value="EPT/RTPC-like"/>
    <property type="match status" value="1"/>
</dbReference>
<evidence type="ECO:0000256" key="5">
    <source>
        <dbReference type="ARBA" id="ARBA00024481"/>
    </source>
</evidence>
<dbReference type="GO" id="GO:0005524">
    <property type="term" value="F:ATP binding"/>
    <property type="evidence" value="ECO:0007669"/>
    <property type="project" value="UniProtKB-KW"/>
</dbReference>
<dbReference type="Proteomes" id="UP000789831">
    <property type="component" value="Unassembled WGS sequence"/>
</dbReference>
<dbReference type="OrthoDB" id="25029at2759"/>
<dbReference type="Pfam" id="PF05189">
    <property type="entry name" value="RTC_insert"/>
    <property type="match status" value="1"/>
</dbReference>
<keyword evidence="11" id="KW-1185">Reference proteome</keyword>